<dbReference type="STRING" id="316055.RPE_0689"/>
<accession>Q07TT7</accession>
<dbReference type="AlphaFoldDB" id="Q07TT7"/>
<feature type="domain" description="DUF7662" evidence="1">
    <location>
        <begin position="4"/>
        <end position="80"/>
    </location>
</feature>
<dbReference type="Pfam" id="PF24698">
    <property type="entry name" value="DUF7662"/>
    <property type="match status" value="1"/>
</dbReference>
<dbReference type="eggNOG" id="ENOG5033AJG">
    <property type="taxonomic scope" value="Bacteria"/>
</dbReference>
<dbReference type="KEGG" id="rpe:RPE_0689"/>
<dbReference type="EMBL" id="CP000463">
    <property type="protein sequence ID" value="ABJ04647.1"/>
    <property type="molecule type" value="Genomic_DNA"/>
</dbReference>
<sequence length="88" mass="10129">MNPYDPLRAYLATQTATELVLSLDKIEEILGFELSRASHRASWWDSERAPDEKMPQREACLEAGYIATRLADGKGVRFRKIKAKRSFR</sequence>
<name>Q07TT7_RHOP5</name>
<protein>
    <recommendedName>
        <fullName evidence="1">DUF7662 domain-containing protein</fullName>
    </recommendedName>
</protein>
<gene>
    <name evidence="2" type="ordered locus">RPE_0689</name>
</gene>
<dbReference type="HOGENOM" id="CLU_184297_0_0_5"/>
<dbReference type="InterPro" id="IPR056079">
    <property type="entry name" value="DUF7662"/>
</dbReference>
<organism evidence="2">
    <name type="scientific">Rhodopseudomonas palustris (strain BisA53)</name>
    <dbReference type="NCBI Taxonomy" id="316055"/>
    <lineage>
        <taxon>Bacteria</taxon>
        <taxon>Pseudomonadati</taxon>
        <taxon>Pseudomonadota</taxon>
        <taxon>Alphaproteobacteria</taxon>
        <taxon>Hyphomicrobiales</taxon>
        <taxon>Nitrobacteraceae</taxon>
        <taxon>Rhodopseudomonas</taxon>
    </lineage>
</organism>
<evidence type="ECO:0000313" key="2">
    <source>
        <dbReference type="EMBL" id="ABJ04647.1"/>
    </source>
</evidence>
<proteinExistence type="predicted"/>
<reference evidence="2" key="1">
    <citation type="submission" date="2006-09" db="EMBL/GenBank/DDBJ databases">
        <title>Complete sequence of Rhodopseudomonas palustris BisA53.</title>
        <authorList>
            <consortium name="US DOE Joint Genome Institute"/>
            <person name="Copeland A."/>
            <person name="Lucas S."/>
            <person name="Lapidus A."/>
            <person name="Barry K."/>
            <person name="Detter J.C."/>
            <person name="Glavina del Rio T."/>
            <person name="Hammon N."/>
            <person name="Israni S."/>
            <person name="Dalin E."/>
            <person name="Tice H."/>
            <person name="Pitluck S."/>
            <person name="Chain P."/>
            <person name="Malfatti S."/>
            <person name="Shin M."/>
            <person name="Vergez L."/>
            <person name="Schmutz J."/>
            <person name="Larimer F."/>
            <person name="Land M."/>
            <person name="Hauser L."/>
            <person name="Pelletier D.A."/>
            <person name="Kyrpides N."/>
            <person name="Kim E."/>
            <person name="Harwood C.S."/>
            <person name="Oda Y."/>
            <person name="Richardson P."/>
        </authorList>
    </citation>
    <scope>NUCLEOTIDE SEQUENCE [LARGE SCALE GENOMIC DNA]</scope>
    <source>
        <strain evidence="2">BisA53</strain>
    </source>
</reference>
<evidence type="ECO:0000259" key="1">
    <source>
        <dbReference type="Pfam" id="PF24698"/>
    </source>
</evidence>
<dbReference type="OrthoDB" id="3480230at2"/>